<organism evidence="2 3">
    <name type="scientific">Portunus trituberculatus</name>
    <name type="common">Swimming crab</name>
    <name type="synonym">Neptunus trituberculatus</name>
    <dbReference type="NCBI Taxonomy" id="210409"/>
    <lineage>
        <taxon>Eukaryota</taxon>
        <taxon>Metazoa</taxon>
        <taxon>Ecdysozoa</taxon>
        <taxon>Arthropoda</taxon>
        <taxon>Crustacea</taxon>
        <taxon>Multicrustacea</taxon>
        <taxon>Malacostraca</taxon>
        <taxon>Eumalacostraca</taxon>
        <taxon>Eucarida</taxon>
        <taxon>Decapoda</taxon>
        <taxon>Pleocyemata</taxon>
        <taxon>Brachyura</taxon>
        <taxon>Eubrachyura</taxon>
        <taxon>Portunoidea</taxon>
        <taxon>Portunidae</taxon>
        <taxon>Portuninae</taxon>
        <taxon>Portunus</taxon>
    </lineage>
</organism>
<feature type="region of interest" description="Disordered" evidence="1">
    <location>
        <begin position="120"/>
        <end position="148"/>
    </location>
</feature>
<evidence type="ECO:0000313" key="3">
    <source>
        <dbReference type="Proteomes" id="UP000324222"/>
    </source>
</evidence>
<feature type="region of interest" description="Disordered" evidence="1">
    <location>
        <begin position="1"/>
        <end position="82"/>
    </location>
</feature>
<dbReference type="AlphaFoldDB" id="A0A5B7IST5"/>
<dbReference type="EMBL" id="VSRR010066177">
    <property type="protein sequence ID" value="MPC84706.1"/>
    <property type="molecule type" value="Genomic_DNA"/>
</dbReference>
<reference evidence="2 3" key="1">
    <citation type="submission" date="2019-05" db="EMBL/GenBank/DDBJ databases">
        <title>Another draft genome of Portunus trituberculatus and its Hox gene families provides insights of decapod evolution.</title>
        <authorList>
            <person name="Jeong J.-H."/>
            <person name="Song I."/>
            <person name="Kim S."/>
            <person name="Choi T."/>
            <person name="Kim D."/>
            <person name="Ryu S."/>
            <person name="Kim W."/>
        </authorList>
    </citation>
    <scope>NUCLEOTIDE SEQUENCE [LARGE SCALE GENOMIC DNA]</scope>
    <source>
        <tissue evidence="2">Muscle</tissue>
    </source>
</reference>
<feature type="compositionally biased region" description="Basic and acidic residues" evidence="1">
    <location>
        <begin position="63"/>
        <end position="82"/>
    </location>
</feature>
<feature type="compositionally biased region" description="Gly residues" evidence="1">
    <location>
        <begin position="47"/>
        <end position="56"/>
    </location>
</feature>
<evidence type="ECO:0000313" key="2">
    <source>
        <dbReference type="EMBL" id="MPC84706.1"/>
    </source>
</evidence>
<gene>
    <name evidence="2" type="ORF">E2C01_079453</name>
</gene>
<accession>A0A5B7IST5</accession>
<name>A0A5B7IST5_PORTR</name>
<evidence type="ECO:0000256" key="1">
    <source>
        <dbReference type="SAM" id="MobiDB-lite"/>
    </source>
</evidence>
<dbReference type="Proteomes" id="UP000324222">
    <property type="component" value="Unassembled WGS sequence"/>
</dbReference>
<comment type="caution">
    <text evidence="2">The sequence shown here is derived from an EMBL/GenBank/DDBJ whole genome shotgun (WGS) entry which is preliminary data.</text>
</comment>
<proteinExistence type="predicted"/>
<keyword evidence="3" id="KW-1185">Reference proteome</keyword>
<sequence>MRNNHDKGHNLLPQGHKFTSTAVTSRAKRQDRREKSSGQAGRRSGRGWRGGRGGRGSSARRGKGPERVSREAKSGAEREDRDVAAAVRLSHALYEVLTCTGVIYGSETIGEGGWCVSAASGRGGTGSPSRQTTQVDPRDRLASDLRDA</sequence>
<protein>
    <submittedName>
        <fullName evidence="2">Uncharacterized protein</fullName>
    </submittedName>
</protein>
<feature type="compositionally biased region" description="Basic and acidic residues" evidence="1">
    <location>
        <begin position="136"/>
        <end position="148"/>
    </location>
</feature>